<dbReference type="Proteomes" id="UP000234681">
    <property type="component" value="Chromosome 19"/>
</dbReference>
<evidence type="ECO:0000256" key="1">
    <source>
        <dbReference type="SAM" id="MobiDB-lite"/>
    </source>
</evidence>
<accession>A6JY83</accession>
<feature type="region of interest" description="Disordered" evidence="1">
    <location>
        <begin position="1"/>
        <end position="44"/>
    </location>
</feature>
<gene>
    <name evidence="2" type="ORF">rCG_39011</name>
</gene>
<dbReference type="AlphaFoldDB" id="A6JY83"/>
<dbReference type="EMBL" id="CH474006">
    <property type="protein sequence ID" value="EDL87361.1"/>
    <property type="molecule type" value="Genomic_DNA"/>
</dbReference>
<proteinExistence type="predicted"/>
<name>A6JY83_RAT</name>
<sequence length="96" mass="10374">MESSLNGPNELLRPELTGQRKQGQEARKACTGSLPATPPQAKLPVGSLGAVEWMGQEASQRRGRTGEAPYWGKCGKEGISHFVLIFNHHSNPPPVN</sequence>
<evidence type="ECO:0000313" key="3">
    <source>
        <dbReference type="Proteomes" id="UP000234681"/>
    </source>
</evidence>
<reference evidence="3" key="1">
    <citation type="submission" date="2005-09" db="EMBL/GenBank/DDBJ databases">
        <authorList>
            <person name="Mural R.J."/>
            <person name="Li P.W."/>
            <person name="Adams M.D."/>
            <person name="Amanatides P.G."/>
            <person name="Baden-Tillson H."/>
            <person name="Barnstead M."/>
            <person name="Chin S.H."/>
            <person name="Dew I."/>
            <person name="Evans C.A."/>
            <person name="Ferriera S."/>
            <person name="Flanigan M."/>
            <person name="Fosler C."/>
            <person name="Glodek A."/>
            <person name="Gu Z."/>
            <person name="Holt R.A."/>
            <person name="Jennings D."/>
            <person name="Kraft C.L."/>
            <person name="Lu F."/>
            <person name="Nguyen T."/>
            <person name="Nusskern D.R."/>
            <person name="Pfannkoch C.M."/>
            <person name="Sitter C."/>
            <person name="Sutton G.G."/>
            <person name="Venter J.C."/>
            <person name="Wang Z."/>
            <person name="Woodage T."/>
            <person name="Zheng X.H."/>
            <person name="Zhong F."/>
        </authorList>
    </citation>
    <scope>NUCLEOTIDE SEQUENCE [LARGE SCALE GENOMIC DNA]</scope>
    <source>
        <strain>BN</strain>
        <strain evidence="3">Sprague-Dawley</strain>
    </source>
</reference>
<evidence type="ECO:0000313" key="2">
    <source>
        <dbReference type="EMBL" id="EDL87361.1"/>
    </source>
</evidence>
<protein>
    <submittedName>
        <fullName evidence="2">RCG39011</fullName>
    </submittedName>
</protein>
<organism evidence="2 3">
    <name type="scientific">Rattus norvegicus</name>
    <name type="common">Rat</name>
    <dbReference type="NCBI Taxonomy" id="10116"/>
    <lineage>
        <taxon>Eukaryota</taxon>
        <taxon>Metazoa</taxon>
        <taxon>Chordata</taxon>
        <taxon>Craniata</taxon>
        <taxon>Vertebrata</taxon>
        <taxon>Euteleostomi</taxon>
        <taxon>Mammalia</taxon>
        <taxon>Eutheria</taxon>
        <taxon>Euarchontoglires</taxon>
        <taxon>Glires</taxon>
        <taxon>Rodentia</taxon>
        <taxon>Myomorpha</taxon>
        <taxon>Muroidea</taxon>
        <taxon>Muridae</taxon>
        <taxon>Murinae</taxon>
        <taxon>Rattus</taxon>
    </lineage>
</organism>